<protein>
    <recommendedName>
        <fullName evidence="2">SbsA Ig-like domain-containing protein</fullName>
    </recommendedName>
</protein>
<evidence type="ECO:0000259" key="2">
    <source>
        <dbReference type="Pfam" id="PF13205"/>
    </source>
</evidence>
<organism evidence="3 4">
    <name type="scientific">Clostridium botulinum D str. 1873</name>
    <dbReference type="NCBI Taxonomy" id="592027"/>
    <lineage>
        <taxon>Bacteria</taxon>
        <taxon>Bacillati</taxon>
        <taxon>Bacillota</taxon>
        <taxon>Clostridia</taxon>
        <taxon>Eubacteriales</taxon>
        <taxon>Clostridiaceae</taxon>
        <taxon>Clostridium</taxon>
    </lineage>
</organism>
<evidence type="ECO:0000313" key="4">
    <source>
        <dbReference type="Proteomes" id="UP000006160"/>
    </source>
</evidence>
<dbReference type="Gene3D" id="3.20.20.80">
    <property type="entry name" value="Glycosidases"/>
    <property type="match status" value="1"/>
</dbReference>
<evidence type="ECO:0000256" key="1">
    <source>
        <dbReference type="ARBA" id="ARBA00022729"/>
    </source>
</evidence>
<dbReference type="InterPro" id="IPR032812">
    <property type="entry name" value="SbsA_Ig"/>
</dbReference>
<keyword evidence="1" id="KW-0732">Signal</keyword>
<dbReference type="Pfam" id="PF13205">
    <property type="entry name" value="Big_5"/>
    <property type="match status" value="1"/>
</dbReference>
<dbReference type="EMBL" id="ACSJ01000007">
    <property type="protein sequence ID" value="EES90525.1"/>
    <property type="molecule type" value="Genomic_DNA"/>
</dbReference>
<dbReference type="AlphaFoldDB" id="A0A9P2G5T5"/>
<feature type="domain" description="SbsA Ig-like" evidence="2">
    <location>
        <begin position="32"/>
        <end position="121"/>
    </location>
</feature>
<name>A0A9P2G5T5_CLOBO</name>
<evidence type="ECO:0000313" key="3">
    <source>
        <dbReference type="EMBL" id="EES90525.1"/>
    </source>
</evidence>
<sequence>MNYRKSFIIFMLVSIVFTCFGIKAKALDIDNSNVDTNKIWKVTFSDKISYDTAVKLIKVTDRNGEKVNAPLELCSNGRTVKIKSPIREYVQGESYCLNIQKGIYSKNKDKKLKESKKVDFKVKCENPFENMINIQPGDNIKASGTKQYIFNKVQKIPESNGKTLEENGWKVRVIQYNKLKDIKGLISNGDNAQSIELPFKLNGWLGVCVGYLNDTEKIRIKVKDKNIDNTYINYNYKEGRKSKYINEGFVLANNFKDDILEVCPVKGKISNIAYIKLVSLSNEQIKAYNQQNTKKESKIIYDNDGFSDFFWGRYPTVESLEKLPLNLVTKVDADELNWTVGTTGLLNYNSKYAGDAYEEFYKYQYDVREGDKLAKKQVLNIINTSGKSPLEVVASKAKQLGLKVNASLRMNTFYPEGYTEFLNGSMYKDYQDCRQNEGYMLSYYYPKYRNYILNILKEIASTPNVQGITLDFCRYPYIMGSEANLDDKIEIMNYFMRKVKKEIPNKKISVRFPYLDPKSYGLDVETWIKERLVDRIIPSVVSYEEFFDVTKYKKIIKGTNVELYLGISANVEGGDATLDSEELDEDGKLPGSKYLTAEEYLYRAQEGYKSGVEGIVMFNTLNILDLEKNVSPMYKIIGDKRAVDRWYKLEYPSYLVNYKVDWII</sequence>
<dbReference type="RefSeq" id="WP_003375003.1">
    <property type="nucleotide sequence ID" value="NZ_ACSJ01000007.1"/>
</dbReference>
<accession>A0A9P2G5T5</accession>
<comment type="caution">
    <text evidence="3">The sequence shown here is derived from an EMBL/GenBank/DDBJ whole genome shotgun (WGS) entry which is preliminary data.</text>
</comment>
<proteinExistence type="predicted"/>
<reference evidence="3 4" key="1">
    <citation type="submission" date="2009-10" db="EMBL/GenBank/DDBJ databases">
        <authorList>
            <person name="Shrivastava S."/>
            <person name="Brinkac L.B."/>
            <person name="Brown J.L."/>
            <person name="Bruce D.B."/>
            <person name="Detter C."/>
            <person name="Green L.D."/>
            <person name="Munk C.A."/>
            <person name="Rogers Y.C."/>
            <person name="Tapia R."/>
            <person name="Saunders E.S."/>
            <person name="Sims D.R."/>
            <person name="Smith L.A."/>
            <person name="Smith T.J."/>
            <person name="Sutton G."/>
            <person name="Brettin T."/>
        </authorList>
    </citation>
    <scope>NUCLEOTIDE SEQUENCE [LARGE SCALE GENOMIC DNA]</scope>
    <source>
        <strain evidence="4">D str. 1873</strain>
    </source>
</reference>
<gene>
    <name evidence="3" type="ORF">CLG_B1560</name>
</gene>
<dbReference type="Proteomes" id="UP000006160">
    <property type="component" value="Unassembled WGS sequence"/>
</dbReference>